<evidence type="ECO:0000259" key="7">
    <source>
        <dbReference type="Pfam" id="PF05199"/>
    </source>
</evidence>
<evidence type="ECO:0000256" key="4">
    <source>
        <dbReference type="ARBA" id="ARBA00022827"/>
    </source>
</evidence>
<dbReference type="InterPro" id="IPR036188">
    <property type="entry name" value="FAD/NAD-bd_sf"/>
</dbReference>
<dbReference type="Pfam" id="PF05199">
    <property type="entry name" value="GMC_oxred_C"/>
    <property type="match status" value="1"/>
</dbReference>
<dbReference type="InterPro" id="IPR000172">
    <property type="entry name" value="GMC_OxRdtase_N"/>
</dbReference>
<dbReference type="PANTHER" id="PTHR42784:SF1">
    <property type="entry name" value="PYRANOSE 2-OXIDASE"/>
    <property type="match status" value="1"/>
</dbReference>
<evidence type="ECO:0000259" key="6">
    <source>
        <dbReference type="Pfam" id="PF00732"/>
    </source>
</evidence>
<keyword evidence="4" id="KW-0274">FAD</keyword>
<dbReference type="Proteomes" id="UP001385951">
    <property type="component" value="Unassembled WGS sequence"/>
</dbReference>
<evidence type="ECO:0000256" key="5">
    <source>
        <dbReference type="ARBA" id="ARBA00023002"/>
    </source>
</evidence>
<dbReference type="PANTHER" id="PTHR42784">
    <property type="entry name" value="PYRANOSE 2-OXIDASE"/>
    <property type="match status" value="1"/>
</dbReference>
<dbReference type="GO" id="GO:0050660">
    <property type="term" value="F:flavin adenine dinucleotide binding"/>
    <property type="evidence" value="ECO:0007669"/>
    <property type="project" value="InterPro"/>
</dbReference>
<dbReference type="Pfam" id="PF00732">
    <property type="entry name" value="GMC_oxred_N"/>
    <property type="match status" value="1"/>
</dbReference>
<evidence type="ECO:0000256" key="1">
    <source>
        <dbReference type="ARBA" id="ARBA00001974"/>
    </source>
</evidence>
<dbReference type="AlphaFoldDB" id="A0AAW0GJ47"/>
<dbReference type="EMBL" id="JASBNA010000008">
    <property type="protein sequence ID" value="KAK7689491.1"/>
    <property type="molecule type" value="Genomic_DNA"/>
</dbReference>
<dbReference type="InterPro" id="IPR007867">
    <property type="entry name" value="GMC_OxRtase_C"/>
</dbReference>
<sequence>MNPFIATDPELVSLQASLDPYEYIIVGGGFAGGLLAEELASKQKKVLLIERGYPLFSTHTVNTARPSFARGEDDSPEGNEVIYQKLKSWVQLADGSDQDYTGGPLFTLGGRSTVWGLWIPESSKEVINGNFPSQVADDILNKYYAKAFDLVTNNAQQQQVYPQGEINAQELSTAMTQVKTAVQDWIPAGYDLHIGPVASQFNSPSPYRFPQLAFSTVEVLLNHIYARDPYLTVLMGAEVVSLDLSKPNETNKTAKSLTFRSDESKRIHTIPTSNSQVILSAGTIPTAQIALRSGLHLHNPLVGKGLIDHAIYAVRFARESNHTSKDPMLFQTYVDLFSGIEGVGKTRALLSVTINNNFFLAGKSSLPISQYMSGNGTMMSSTDGKQAMSEGTFDTIAILIEFDAELNDDNEVLNVPAPHPVIRLKRHQTHTSEPEQQEMQDLATRVRNIVISDILAPGANSTNSTAVPDDSDPSPRLTLLGAGIYAHEVGTMRMPGPNKTGVVTEDLQVQGFDNLHACDLSVMPHSVEANPSLTLTAITLRFAEHLTGSPVVT</sequence>
<keyword evidence="3" id="KW-0285">Flavoprotein</keyword>
<evidence type="ECO:0000313" key="8">
    <source>
        <dbReference type="EMBL" id="KAK7689491.1"/>
    </source>
</evidence>
<dbReference type="Gene3D" id="3.50.50.60">
    <property type="entry name" value="FAD/NAD(P)-binding domain"/>
    <property type="match status" value="2"/>
</dbReference>
<protein>
    <submittedName>
        <fullName evidence="8">Uncharacterized protein</fullName>
    </submittedName>
</protein>
<dbReference type="InterPro" id="IPR051473">
    <property type="entry name" value="P2Ox-like"/>
</dbReference>
<proteinExistence type="inferred from homology"/>
<evidence type="ECO:0000313" key="9">
    <source>
        <dbReference type="Proteomes" id="UP001385951"/>
    </source>
</evidence>
<reference evidence="8 9" key="1">
    <citation type="submission" date="2022-09" db="EMBL/GenBank/DDBJ databases">
        <authorList>
            <person name="Palmer J.M."/>
        </authorList>
    </citation>
    <scope>NUCLEOTIDE SEQUENCE [LARGE SCALE GENOMIC DNA]</scope>
    <source>
        <strain evidence="8 9">DSM 7382</strain>
    </source>
</reference>
<evidence type="ECO:0000256" key="2">
    <source>
        <dbReference type="ARBA" id="ARBA00010790"/>
    </source>
</evidence>
<dbReference type="SUPFAM" id="SSF51905">
    <property type="entry name" value="FAD/NAD(P)-binding domain"/>
    <property type="match status" value="1"/>
</dbReference>
<comment type="cofactor">
    <cofactor evidence="1">
        <name>FAD</name>
        <dbReference type="ChEBI" id="CHEBI:57692"/>
    </cofactor>
</comment>
<dbReference type="GO" id="GO:0016614">
    <property type="term" value="F:oxidoreductase activity, acting on CH-OH group of donors"/>
    <property type="evidence" value="ECO:0007669"/>
    <property type="project" value="InterPro"/>
</dbReference>
<gene>
    <name evidence="8" type="ORF">QCA50_007283</name>
</gene>
<keyword evidence="9" id="KW-1185">Reference proteome</keyword>
<keyword evidence="5" id="KW-0560">Oxidoreductase</keyword>
<accession>A0AAW0GJ47</accession>
<comment type="similarity">
    <text evidence="2">Belongs to the GMC oxidoreductase family.</text>
</comment>
<feature type="domain" description="Glucose-methanol-choline oxidoreductase C-terminal" evidence="7">
    <location>
        <begin position="420"/>
        <end position="538"/>
    </location>
</feature>
<evidence type="ECO:0000256" key="3">
    <source>
        <dbReference type="ARBA" id="ARBA00022630"/>
    </source>
</evidence>
<organism evidence="8 9">
    <name type="scientific">Cerrena zonata</name>
    <dbReference type="NCBI Taxonomy" id="2478898"/>
    <lineage>
        <taxon>Eukaryota</taxon>
        <taxon>Fungi</taxon>
        <taxon>Dikarya</taxon>
        <taxon>Basidiomycota</taxon>
        <taxon>Agaricomycotina</taxon>
        <taxon>Agaricomycetes</taxon>
        <taxon>Polyporales</taxon>
        <taxon>Cerrenaceae</taxon>
        <taxon>Cerrena</taxon>
    </lineage>
</organism>
<comment type="caution">
    <text evidence="8">The sequence shown here is derived from an EMBL/GenBank/DDBJ whole genome shotgun (WGS) entry which is preliminary data.</text>
</comment>
<name>A0AAW0GJ47_9APHY</name>
<feature type="domain" description="Glucose-methanol-choline oxidoreductase N-terminal" evidence="6">
    <location>
        <begin position="236"/>
        <end position="310"/>
    </location>
</feature>